<accession>A0A9N8Z9P2</accession>
<reference evidence="1" key="1">
    <citation type="submission" date="2021-06" db="EMBL/GenBank/DDBJ databases">
        <authorList>
            <person name="Kallberg Y."/>
            <person name="Tangrot J."/>
            <person name="Rosling A."/>
        </authorList>
    </citation>
    <scope>NUCLEOTIDE SEQUENCE</scope>
    <source>
        <strain evidence="1">MA453B</strain>
    </source>
</reference>
<evidence type="ECO:0000313" key="1">
    <source>
        <dbReference type="EMBL" id="CAG8475162.1"/>
    </source>
</evidence>
<dbReference type="Proteomes" id="UP000789405">
    <property type="component" value="Unassembled WGS sequence"/>
</dbReference>
<gene>
    <name evidence="1" type="ORF">DERYTH_LOCUS1648</name>
</gene>
<dbReference type="OrthoDB" id="2432824at2759"/>
<proteinExistence type="predicted"/>
<evidence type="ECO:0000313" key="2">
    <source>
        <dbReference type="Proteomes" id="UP000789405"/>
    </source>
</evidence>
<comment type="caution">
    <text evidence="1">The sequence shown here is derived from an EMBL/GenBank/DDBJ whole genome shotgun (WGS) entry which is preliminary data.</text>
</comment>
<dbReference type="EMBL" id="CAJVPY010000476">
    <property type="protein sequence ID" value="CAG8475162.1"/>
    <property type="molecule type" value="Genomic_DNA"/>
</dbReference>
<protein>
    <submittedName>
        <fullName evidence="1">17221_t:CDS:1</fullName>
    </submittedName>
</protein>
<name>A0A9N8Z9P2_9GLOM</name>
<organism evidence="1 2">
    <name type="scientific">Dentiscutata erythropus</name>
    <dbReference type="NCBI Taxonomy" id="1348616"/>
    <lineage>
        <taxon>Eukaryota</taxon>
        <taxon>Fungi</taxon>
        <taxon>Fungi incertae sedis</taxon>
        <taxon>Mucoromycota</taxon>
        <taxon>Glomeromycotina</taxon>
        <taxon>Glomeromycetes</taxon>
        <taxon>Diversisporales</taxon>
        <taxon>Gigasporaceae</taxon>
        <taxon>Dentiscutata</taxon>
    </lineage>
</organism>
<dbReference type="AlphaFoldDB" id="A0A9N8Z9P2"/>
<keyword evidence="2" id="KW-1185">Reference proteome</keyword>
<sequence>MPYSAYSPLCEHAFYISINNYHSVEDSTVLYKWKILDWMLTKMSANPCKKATINSILH</sequence>